<proteinExistence type="predicted"/>
<sequence>MHAPPASAPPSRCAPYPRLFIWSEWFSGVFGSCPRVWLGGVGVWGGGAPGLWGVGPGLGRVVVGGVVWGCGWGVGGFGGIMRGRARDTGRCCGWVGLCVMYSLVSATQPGSEAEAKRSGQLECAASTGSVLS</sequence>
<evidence type="ECO:0000313" key="2">
    <source>
        <dbReference type="Proteomes" id="UP001645859"/>
    </source>
</evidence>
<evidence type="ECO:0000313" key="1">
    <source>
        <dbReference type="EMBL" id="MBL3679889.1"/>
    </source>
</evidence>
<name>A0ABS1SK75_9MICO</name>
<dbReference type="EMBL" id="QYAC01000005">
    <property type="protein sequence ID" value="MBL3679889.1"/>
    <property type="molecule type" value="Genomic_DNA"/>
</dbReference>
<keyword evidence="2" id="KW-1185">Reference proteome</keyword>
<accession>A0ABS1SK75</accession>
<comment type="caution">
    <text evidence="1">The sequence shown here is derived from an EMBL/GenBank/DDBJ whole genome shotgun (WGS) entry which is preliminary data.</text>
</comment>
<organism evidence="1 2">
    <name type="scientific">Leucobacter chromiireducens subsp. solipictus</name>
    <dbReference type="NCBI Taxonomy" id="398235"/>
    <lineage>
        <taxon>Bacteria</taxon>
        <taxon>Bacillati</taxon>
        <taxon>Actinomycetota</taxon>
        <taxon>Actinomycetes</taxon>
        <taxon>Micrococcales</taxon>
        <taxon>Microbacteriaceae</taxon>
        <taxon>Leucobacter</taxon>
    </lineage>
</organism>
<gene>
    <name evidence="1" type="ORF">D3230_11420</name>
</gene>
<reference evidence="1 2" key="1">
    <citation type="submission" date="2018-09" db="EMBL/GenBank/DDBJ databases">
        <title>Comparative genomics of Leucobacter spp.</title>
        <authorList>
            <person name="Reis A.C."/>
            <person name="Kolvenbach B.A."/>
            <person name="Corvini P.F.X."/>
            <person name="Nunes O.C."/>
        </authorList>
    </citation>
    <scope>NUCLEOTIDE SEQUENCE [LARGE SCALE GENOMIC DNA]</scope>
    <source>
        <strain evidence="1 2">TAN 31504</strain>
    </source>
</reference>
<protein>
    <submittedName>
        <fullName evidence="1">Uncharacterized protein</fullName>
    </submittedName>
</protein>
<dbReference type="Proteomes" id="UP001645859">
    <property type="component" value="Unassembled WGS sequence"/>
</dbReference>